<organism evidence="2 3">
    <name type="scientific">Advenella incenata</name>
    <dbReference type="NCBI Taxonomy" id="267800"/>
    <lineage>
        <taxon>Bacteria</taxon>
        <taxon>Pseudomonadati</taxon>
        <taxon>Pseudomonadota</taxon>
        <taxon>Betaproteobacteria</taxon>
        <taxon>Burkholderiales</taxon>
        <taxon>Alcaligenaceae</taxon>
    </lineage>
</organism>
<protein>
    <submittedName>
        <fullName evidence="2">Uncharacterized protein</fullName>
    </submittedName>
</protein>
<dbReference type="EMBL" id="SHKO01000007">
    <property type="protein sequence ID" value="RZT91074.1"/>
    <property type="molecule type" value="Genomic_DNA"/>
</dbReference>
<feature type="transmembrane region" description="Helical" evidence="1">
    <location>
        <begin position="30"/>
        <end position="48"/>
    </location>
</feature>
<keyword evidence="3" id="KW-1185">Reference proteome</keyword>
<dbReference type="Proteomes" id="UP000293398">
    <property type="component" value="Unassembled WGS sequence"/>
</dbReference>
<keyword evidence="1" id="KW-0472">Membrane</keyword>
<dbReference type="AlphaFoldDB" id="A0A4Q7V5I9"/>
<gene>
    <name evidence="2" type="ORF">EV681_4597</name>
</gene>
<accession>A0A4Q7V5I9</accession>
<evidence type="ECO:0000313" key="3">
    <source>
        <dbReference type="Proteomes" id="UP000293398"/>
    </source>
</evidence>
<name>A0A4Q7V5I9_9BURK</name>
<evidence type="ECO:0000313" key="2">
    <source>
        <dbReference type="EMBL" id="RZT91074.1"/>
    </source>
</evidence>
<keyword evidence="1" id="KW-0812">Transmembrane</keyword>
<proteinExistence type="predicted"/>
<sequence length="156" mass="17364">MLGLMTIWGFGAFIFYKVAYGVMAHSGITVLASLLMAVALSLSLFIMMRFNAIEILRYQADPIPASGSRSTLHSLYIRLVKIFIVGSIAFALLSKLVVFGFSSDLNGYLGWRRNVLFSSGRLEESISFILIAIAPMFIHFIIIIFGIRAQHPARKK</sequence>
<feature type="transmembrane region" description="Helical" evidence="1">
    <location>
        <begin position="7"/>
        <end position="24"/>
    </location>
</feature>
<keyword evidence="1" id="KW-1133">Transmembrane helix</keyword>
<feature type="transmembrane region" description="Helical" evidence="1">
    <location>
        <begin position="126"/>
        <end position="147"/>
    </location>
</feature>
<reference evidence="2 3" key="1">
    <citation type="submission" date="2019-02" db="EMBL/GenBank/DDBJ databases">
        <title>Genomic Encyclopedia of Type Strains, Phase IV (KMG-IV): sequencing the most valuable type-strain genomes for metagenomic binning, comparative biology and taxonomic classification.</title>
        <authorList>
            <person name="Goeker M."/>
        </authorList>
    </citation>
    <scope>NUCLEOTIDE SEQUENCE [LARGE SCALE GENOMIC DNA]</scope>
    <source>
        <strain evidence="2 3">DSM 23814</strain>
    </source>
</reference>
<feature type="transmembrane region" description="Helical" evidence="1">
    <location>
        <begin position="79"/>
        <end position="101"/>
    </location>
</feature>
<comment type="caution">
    <text evidence="2">The sequence shown here is derived from an EMBL/GenBank/DDBJ whole genome shotgun (WGS) entry which is preliminary data.</text>
</comment>
<evidence type="ECO:0000256" key="1">
    <source>
        <dbReference type="SAM" id="Phobius"/>
    </source>
</evidence>
<dbReference type="RefSeq" id="WP_130305343.1">
    <property type="nucleotide sequence ID" value="NZ_SHKO01000007.1"/>
</dbReference>